<keyword evidence="10" id="KW-0732">Signal</keyword>
<evidence type="ECO:0000313" key="13">
    <source>
        <dbReference type="EMBL" id="TRW50151.1"/>
    </source>
</evidence>
<comment type="similarity">
    <text evidence="8 9">Belongs to the TonB-dependent receptor family.</text>
</comment>
<gene>
    <name evidence="13" type="ORF">FM042_04770</name>
</gene>
<dbReference type="InterPro" id="IPR039426">
    <property type="entry name" value="TonB-dep_rcpt-like"/>
</dbReference>
<dbReference type="Pfam" id="PF00593">
    <property type="entry name" value="TonB_dep_Rec_b-barrel"/>
    <property type="match status" value="1"/>
</dbReference>
<keyword evidence="14" id="KW-1185">Reference proteome</keyword>
<sequence length="832" mass="90973">MRKFKMKPLALVVAAALAPQSIMAQEADAETQVRSERVERIVVTGTRVAGRSAEESTAPVDIVRGEDLARAGITELNQALSVALPSFNFPRPGLADGTDTVRPATLRGLSPDQTLVLVNSKRRHQAALVNVNGTVGRGSSAVDLNTIPIGAVQSVEVLRDGASAQYGSDAIAGVINVRLREAREGGSVSLQYGWRDTSYTTPTTPPPAGATWSAPSEITRSRSDGETVTLNAWTGLPLTDNGYLTLALEYKDQERTERGGWDYRQQYELIDGEFDPREATFDRFSAWYGEPEIEQLTLFANAGINLDDGSKFYGWASYQDRQAVSAGFYRPARDARNVPEIYPDGFLPLIAPDVEDMSLAAGYEWQLGEWAMDTSLVFGQNEMMFTIKNTLNRSMGVDSPTEFDAGGYRYNQLVYNLSGVRFIDVDGLASPLNLAMGLEARREGYRITAGEPASYINGGVTLNGNPTASGSQVFPGFRPSNAVSESRTAIGAYVDVEAEMTLDWLVSGAIRVEEYSDFGSTVTGKIATRYDISDDFALRASLQNGFRAPSLQQQYFTATSTNFINGVPFDITTFPVADPVAVALGARPLDAEESINLSLGAVMRFGNVSVTVDAYRIDIDDRIVLSENLVQPNVREYLEEQGFVGIGGGRFFINGVDTETQGVDVVVTWPWMTENAGTFDFNLVGNFNRTKVTRVPATAELEALDPAPTLFARTNVLTFEKGTPKNKLGLITNWNLDNWSGTMRITRYGEVLSPNNNPALDFELSAKTLVDLEGRYDFNENWSIALGADNIFDTYPDPNPIQLNTTGATSFSNYSPFGRSGRFVYGRVAYRF</sequence>
<dbReference type="EMBL" id="VJWL01000001">
    <property type="protein sequence ID" value="TRW50151.1"/>
    <property type="molecule type" value="Genomic_DNA"/>
</dbReference>
<feature type="domain" description="TonB-dependent receptor-like beta-barrel" evidence="11">
    <location>
        <begin position="308"/>
        <end position="791"/>
    </location>
</feature>
<comment type="subcellular location">
    <subcellularLocation>
        <location evidence="1 8">Cell outer membrane</location>
        <topology evidence="1 8">Multi-pass membrane protein</topology>
    </subcellularLocation>
</comment>
<keyword evidence="5 9" id="KW-0798">TonB box</keyword>
<accession>A0A552X542</accession>
<evidence type="ECO:0000313" key="14">
    <source>
        <dbReference type="Proteomes" id="UP000320359"/>
    </source>
</evidence>
<dbReference type="InterPro" id="IPR036942">
    <property type="entry name" value="Beta-barrel_TonB_sf"/>
</dbReference>
<evidence type="ECO:0000256" key="8">
    <source>
        <dbReference type="PROSITE-ProRule" id="PRU01360"/>
    </source>
</evidence>
<dbReference type="Gene3D" id="2.170.130.10">
    <property type="entry name" value="TonB-dependent receptor, plug domain"/>
    <property type="match status" value="1"/>
</dbReference>
<keyword evidence="3 8" id="KW-1134">Transmembrane beta strand</keyword>
<proteinExistence type="inferred from homology"/>
<evidence type="ECO:0000256" key="4">
    <source>
        <dbReference type="ARBA" id="ARBA00022692"/>
    </source>
</evidence>
<evidence type="ECO:0000256" key="9">
    <source>
        <dbReference type="RuleBase" id="RU003357"/>
    </source>
</evidence>
<dbReference type="RefSeq" id="WP_143234835.1">
    <property type="nucleotide sequence ID" value="NZ_VJWL01000001.1"/>
</dbReference>
<dbReference type="SUPFAM" id="SSF56935">
    <property type="entry name" value="Porins"/>
    <property type="match status" value="1"/>
</dbReference>
<keyword evidence="2 8" id="KW-0813">Transport</keyword>
<dbReference type="InterPro" id="IPR012910">
    <property type="entry name" value="Plug_dom"/>
</dbReference>
<evidence type="ECO:0000259" key="11">
    <source>
        <dbReference type="Pfam" id="PF00593"/>
    </source>
</evidence>
<keyword evidence="6 8" id="KW-0472">Membrane</keyword>
<organism evidence="13 14">
    <name type="scientific">Aliidiomarina halalkaliphila</name>
    <dbReference type="NCBI Taxonomy" id="2593535"/>
    <lineage>
        <taxon>Bacteria</taxon>
        <taxon>Pseudomonadati</taxon>
        <taxon>Pseudomonadota</taxon>
        <taxon>Gammaproteobacteria</taxon>
        <taxon>Alteromonadales</taxon>
        <taxon>Idiomarinaceae</taxon>
        <taxon>Aliidiomarina</taxon>
    </lineage>
</organism>
<keyword evidence="4 8" id="KW-0812">Transmembrane</keyword>
<dbReference type="InterPro" id="IPR000531">
    <property type="entry name" value="Beta-barrel_TonB"/>
</dbReference>
<protein>
    <submittedName>
        <fullName evidence="13">TonB-dependent receptor</fullName>
    </submittedName>
</protein>
<dbReference type="Proteomes" id="UP000320359">
    <property type="component" value="Unassembled WGS sequence"/>
</dbReference>
<dbReference type="OrthoDB" id="9805434at2"/>
<evidence type="ECO:0000259" key="12">
    <source>
        <dbReference type="Pfam" id="PF07715"/>
    </source>
</evidence>
<dbReference type="PANTHER" id="PTHR47234">
    <property type="match status" value="1"/>
</dbReference>
<keyword evidence="7 8" id="KW-0998">Cell outer membrane</keyword>
<feature type="signal peptide" evidence="10">
    <location>
        <begin position="1"/>
        <end position="24"/>
    </location>
</feature>
<dbReference type="Pfam" id="PF07715">
    <property type="entry name" value="Plug"/>
    <property type="match status" value="1"/>
</dbReference>
<dbReference type="GO" id="GO:0009279">
    <property type="term" value="C:cell outer membrane"/>
    <property type="evidence" value="ECO:0007669"/>
    <property type="project" value="UniProtKB-SubCell"/>
</dbReference>
<evidence type="ECO:0000256" key="5">
    <source>
        <dbReference type="ARBA" id="ARBA00023077"/>
    </source>
</evidence>
<evidence type="ECO:0000256" key="1">
    <source>
        <dbReference type="ARBA" id="ARBA00004571"/>
    </source>
</evidence>
<evidence type="ECO:0000256" key="3">
    <source>
        <dbReference type="ARBA" id="ARBA00022452"/>
    </source>
</evidence>
<keyword evidence="13" id="KW-0675">Receptor</keyword>
<evidence type="ECO:0000256" key="6">
    <source>
        <dbReference type="ARBA" id="ARBA00023136"/>
    </source>
</evidence>
<reference evidence="13 14" key="1">
    <citation type="submission" date="2019-07" db="EMBL/GenBank/DDBJ databases">
        <authorList>
            <person name="Yang M."/>
            <person name="Zhao D."/>
            <person name="Xiang H."/>
        </authorList>
    </citation>
    <scope>NUCLEOTIDE SEQUENCE [LARGE SCALE GENOMIC DNA]</scope>
    <source>
        <strain evidence="13 14">IM1326</strain>
    </source>
</reference>
<name>A0A552X542_9GAMM</name>
<evidence type="ECO:0000256" key="7">
    <source>
        <dbReference type="ARBA" id="ARBA00023237"/>
    </source>
</evidence>
<feature type="chain" id="PRO_5022236464" evidence="10">
    <location>
        <begin position="25"/>
        <end position="832"/>
    </location>
</feature>
<comment type="caution">
    <text evidence="13">The sequence shown here is derived from an EMBL/GenBank/DDBJ whole genome shotgun (WGS) entry which is preliminary data.</text>
</comment>
<dbReference type="AlphaFoldDB" id="A0A552X542"/>
<dbReference type="PROSITE" id="PS52016">
    <property type="entry name" value="TONB_DEPENDENT_REC_3"/>
    <property type="match status" value="1"/>
</dbReference>
<dbReference type="Gene3D" id="2.40.170.20">
    <property type="entry name" value="TonB-dependent receptor, beta-barrel domain"/>
    <property type="match status" value="1"/>
</dbReference>
<evidence type="ECO:0000256" key="10">
    <source>
        <dbReference type="SAM" id="SignalP"/>
    </source>
</evidence>
<dbReference type="PANTHER" id="PTHR47234:SF3">
    <property type="entry name" value="SECRETIN_TONB SHORT N-TERMINAL DOMAIN-CONTAINING PROTEIN"/>
    <property type="match status" value="1"/>
</dbReference>
<dbReference type="InterPro" id="IPR037066">
    <property type="entry name" value="Plug_dom_sf"/>
</dbReference>
<dbReference type="CDD" id="cd01347">
    <property type="entry name" value="ligand_gated_channel"/>
    <property type="match status" value="1"/>
</dbReference>
<evidence type="ECO:0000256" key="2">
    <source>
        <dbReference type="ARBA" id="ARBA00022448"/>
    </source>
</evidence>
<feature type="domain" description="TonB-dependent receptor plug" evidence="12">
    <location>
        <begin position="54"/>
        <end position="174"/>
    </location>
</feature>